<protein>
    <submittedName>
        <fullName evidence="1">Uncharacterized protein</fullName>
    </submittedName>
</protein>
<evidence type="ECO:0000313" key="1">
    <source>
        <dbReference type="EMBL" id="KAK2649631.1"/>
    </source>
</evidence>
<sequence length="166" mass="18286">MIKSVRGRHSMCPRVTKNKEATSRWVASVLGNFIRSNPTGKAKLFKKELQDRFAVKVDSQCIYRAKKIALETLKNHHVEAYAKLGKYGNAICSMNPGTDVNVAMNPHVKSDNPTFMRFYLSFNACKSGFLNGCGPLIGVDGCYLSGQFSGVLLAATTLYGIPTLFQ</sequence>
<gene>
    <name evidence="1" type="ORF">Ddye_017120</name>
</gene>
<keyword evidence="2" id="KW-1185">Reference proteome</keyword>
<dbReference type="Proteomes" id="UP001280121">
    <property type="component" value="Unassembled WGS sequence"/>
</dbReference>
<dbReference type="PANTHER" id="PTHR31973:SF187">
    <property type="entry name" value="MUTATOR TRANSPOSASE MUDRA PROTEIN"/>
    <property type="match status" value="1"/>
</dbReference>
<dbReference type="EMBL" id="JANJYI010000005">
    <property type="protein sequence ID" value="KAK2649631.1"/>
    <property type="molecule type" value="Genomic_DNA"/>
</dbReference>
<reference evidence="1" key="1">
    <citation type="journal article" date="2023" name="Plant J.">
        <title>Genome sequences and population genomics provide insights into the demographic history, inbreeding, and mutation load of two 'living fossil' tree species of Dipteronia.</title>
        <authorList>
            <person name="Feng Y."/>
            <person name="Comes H.P."/>
            <person name="Chen J."/>
            <person name="Zhu S."/>
            <person name="Lu R."/>
            <person name="Zhang X."/>
            <person name="Li P."/>
            <person name="Qiu J."/>
            <person name="Olsen K.M."/>
            <person name="Qiu Y."/>
        </authorList>
    </citation>
    <scope>NUCLEOTIDE SEQUENCE</scope>
    <source>
        <strain evidence="1">KIB01</strain>
    </source>
</reference>
<evidence type="ECO:0000313" key="2">
    <source>
        <dbReference type="Proteomes" id="UP001280121"/>
    </source>
</evidence>
<dbReference type="PANTHER" id="PTHR31973">
    <property type="entry name" value="POLYPROTEIN, PUTATIVE-RELATED"/>
    <property type="match status" value="1"/>
</dbReference>
<dbReference type="AlphaFoldDB" id="A0AAD9U811"/>
<name>A0AAD9U811_9ROSI</name>
<comment type="caution">
    <text evidence="1">The sequence shown here is derived from an EMBL/GenBank/DDBJ whole genome shotgun (WGS) entry which is preliminary data.</text>
</comment>
<organism evidence="1 2">
    <name type="scientific">Dipteronia dyeriana</name>
    <dbReference type="NCBI Taxonomy" id="168575"/>
    <lineage>
        <taxon>Eukaryota</taxon>
        <taxon>Viridiplantae</taxon>
        <taxon>Streptophyta</taxon>
        <taxon>Embryophyta</taxon>
        <taxon>Tracheophyta</taxon>
        <taxon>Spermatophyta</taxon>
        <taxon>Magnoliopsida</taxon>
        <taxon>eudicotyledons</taxon>
        <taxon>Gunneridae</taxon>
        <taxon>Pentapetalae</taxon>
        <taxon>rosids</taxon>
        <taxon>malvids</taxon>
        <taxon>Sapindales</taxon>
        <taxon>Sapindaceae</taxon>
        <taxon>Hippocastanoideae</taxon>
        <taxon>Acereae</taxon>
        <taxon>Dipteronia</taxon>
    </lineage>
</organism>
<proteinExistence type="predicted"/>
<accession>A0AAD9U811</accession>